<keyword evidence="3" id="KW-0540">Nuclease</keyword>
<dbReference type="SUPFAM" id="SSF88723">
    <property type="entry name" value="PIN domain-like"/>
    <property type="match status" value="1"/>
</dbReference>
<evidence type="ECO:0000256" key="6">
    <source>
        <dbReference type="ARBA" id="ARBA00022842"/>
    </source>
</evidence>
<evidence type="ECO:0000313" key="9">
    <source>
        <dbReference type="EMBL" id="GAA5167834.1"/>
    </source>
</evidence>
<keyword evidence="6" id="KW-0460">Magnesium</keyword>
<dbReference type="Pfam" id="PF01850">
    <property type="entry name" value="PIN"/>
    <property type="match status" value="1"/>
</dbReference>
<dbReference type="InterPro" id="IPR029060">
    <property type="entry name" value="PIN-like_dom_sf"/>
</dbReference>
<proteinExistence type="inferred from homology"/>
<evidence type="ECO:0000256" key="1">
    <source>
        <dbReference type="ARBA" id="ARBA00001946"/>
    </source>
</evidence>
<organism evidence="9 10">
    <name type="scientific">Pseudonocardia eucalypti</name>
    <dbReference type="NCBI Taxonomy" id="648755"/>
    <lineage>
        <taxon>Bacteria</taxon>
        <taxon>Bacillati</taxon>
        <taxon>Actinomycetota</taxon>
        <taxon>Actinomycetes</taxon>
        <taxon>Pseudonocardiales</taxon>
        <taxon>Pseudonocardiaceae</taxon>
        <taxon>Pseudonocardia</taxon>
    </lineage>
</organism>
<dbReference type="EMBL" id="BAABJP010000039">
    <property type="protein sequence ID" value="GAA5167834.1"/>
    <property type="molecule type" value="Genomic_DNA"/>
</dbReference>
<dbReference type="PANTHER" id="PTHR33653">
    <property type="entry name" value="RIBONUCLEASE VAPC2"/>
    <property type="match status" value="1"/>
</dbReference>
<gene>
    <name evidence="9" type="ORF">GCM10023321_61040</name>
</gene>
<dbReference type="InterPro" id="IPR050556">
    <property type="entry name" value="Type_II_TA_system_RNase"/>
</dbReference>
<reference evidence="10" key="1">
    <citation type="journal article" date="2019" name="Int. J. Syst. Evol. Microbiol.">
        <title>The Global Catalogue of Microorganisms (GCM) 10K type strain sequencing project: providing services to taxonomists for standard genome sequencing and annotation.</title>
        <authorList>
            <consortium name="The Broad Institute Genomics Platform"/>
            <consortium name="The Broad Institute Genome Sequencing Center for Infectious Disease"/>
            <person name="Wu L."/>
            <person name="Ma J."/>
        </authorList>
    </citation>
    <scope>NUCLEOTIDE SEQUENCE [LARGE SCALE GENOMIC DNA]</scope>
    <source>
        <strain evidence="10">JCM 18303</strain>
    </source>
</reference>
<keyword evidence="5" id="KW-0378">Hydrolase</keyword>
<name>A0ABP9QUY9_9PSEU</name>
<evidence type="ECO:0000256" key="2">
    <source>
        <dbReference type="ARBA" id="ARBA00022649"/>
    </source>
</evidence>
<comment type="caution">
    <text evidence="9">The sequence shown here is derived from an EMBL/GenBank/DDBJ whole genome shotgun (WGS) entry which is preliminary data.</text>
</comment>
<evidence type="ECO:0000259" key="8">
    <source>
        <dbReference type="Pfam" id="PF01850"/>
    </source>
</evidence>
<evidence type="ECO:0000256" key="7">
    <source>
        <dbReference type="ARBA" id="ARBA00038093"/>
    </source>
</evidence>
<dbReference type="PANTHER" id="PTHR33653:SF1">
    <property type="entry name" value="RIBONUCLEASE VAPC2"/>
    <property type="match status" value="1"/>
</dbReference>
<keyword evidence="2" id="KW-1277">Toxin-antitoxin system</keyword>
<comment type="cofactor">
    <cofactor evidence="1">
        <name>Mg(2+)</name>
        <dbReference type="ChEBI" id="CHEBI:18420"/>
    </cofactor>
</comment>
<dbReference type="Proteomes" id="UP001428817">
    <property type="component" value="Unassembled WGS sequence"/>
</dbReference>
<accession>A0ABP9QUY9</accession>
<dbReference type="InterPro" id="IPR002716">
    <property type="entry name" value="PIN_dom"/>
</dbReference>
<evidence type="ECO:0000256" key="4">
    <source>
        <dbReference type="ARBA" id="ARBA00022723"/>
    </source>
</evidence>
<keyword evidence="4" id="KW-0479">Metal-binding</keyword>
<sequence length="130" mass="14838">MVDSNILLDLLTEDQRWYAWSAEQLALASDRGPLVINQIVYGEISHGFINIEALNEALGEDRFVRNNLPWEAAFLAARAYRTYRKRGGTRTSTLPDFFIGAHAAVLKLRLLTRDATRYRTYFPTVHLIAP</sequence>
<dbReference type="RefSeq" id="WP_345703266.1">
    <property type="nucleotide sequence ID" value="NZ_BAABJP010000039.1"/>
</dbReference>
<keyword evidence="10" id="KW-1185">Reference proteome</keyword>
<dbReference type="Gene3D" id="3.40.50.1010">
    <property type="entry name" value="5'-nuclease"/>
    <property type="match status" value="1"/>
</dbReference>
<protein>
    <submittedName>
        <fullName evidence="9">Type II toxin-antitoxin system VapC family toxin</fullName>
    </submittedName>
</protein>
<evidence type="ECO:0000256" key="5">
    <source>
        <dbReference type="ARBA" id="ARBA00022801"/>
    </source>
</evidence>
<evidence type="ECO:0000256" key="3">
    <source>
        <dbReference type="ARBA" id="ARBA00022722"/>
    </source>
</evidence>
<feature type="domain" description="PIN" evidence="8">
    <location>
        <begin position="1"/>
        <end position="120"/>
    </location>
</feature>
<evidence type="ECO:0000313" key="10">
    <source>
        <dbReference type="Proteomes" id="UP001428817"/>
    </source>
</evidence>
<comment type="similarity">
    <text evidence="7">Belongs to the PINc/VapC protein family.</text>
</comment>